<protein>
    <recommendedName>
        <fullName evidence="4">HTH araC/xylS-type domain-containing protein</fullName>
    </recommendedName>
</protein>
<organism evidence="5 6">
    <name type="scientific">Kocuria dechangensis</name>
    <dbReference type="NCBI Taxonomy" id="1176249"/>
    <lineage>
        <taxon>Bacteria</taxon>
        <taxon>Bacillati</taxon>
        <taxon>Actinomycetota</taxon>
        <taxon>Actinomycetes</taxon>
        <taxon>Micrococcales</taxon>
        <taxon>Micrococcaceae</taxon>
        <taxon>Kocuria</taxon>
    </lineage>
</organism>
<dbReference type="InterPro" id="IPR009057">
    <property type="entry name" value="Homeodomain-like_sf"/>
</dbReference>
<keyword evidence="3" id="KW-0804">Transcription</keyword>
<sequence>MQRIRVATDDPDQGIGVLERVYALRQIRLAENSSFSLRQTALSIEHISCERARLTGAPTAALIDATDIVRVGQVLGGRLTFTDATEAVPTPAPFLFPVRPYACRWDEVDLQTVSMDLGALQVHAAGLLGVEDFRLRFTGSAPLSPAMARYWTDTLTHFTRDQLGNGEAMASPFARNEAYRSLATALLHTFPSTFLDRNAEPVEDRPAAPAVRRAVAFMEEHLAEDVDLPRIAAAARMSPRGLQAAFRRELGTTPSAHLRTLRLQAAHADLLAADPAGGDTVQEIATRWGFTHTGRFAGAYRARYGQNPTATLRT</sequence>
<reference evidence="5" key="1">
    <citation type="journal article" date="2014" name="Int. J. Syst. Evol. Microbiol.">
        <title>Complete genome sequence of Corynebacterium casei LMG S-19264T (=DSM 44701T), isolated from a smear-ripened cheese.</title>
        <authorList>
            <consortium name="US DOE Joint Genome Institute (JGI-PGF)"/>
            <person name="Walter F."/>
            <person name="Albersmeier A."/>
            <person name="Kalinowski J."/>
            <person name="Ruckert C."/>
        </authorList>
    </citation>
    <scope>NUCLEOTIDE SEQUENCE</scope>
    <source>
        <strain evidence="5">CGMCC 1.12187</strain>
    </source>
</reference>
<dbReference type="GO" id="GO:0043565">
    <property type="term" value="F:sequence-specific DNA binding"/>
    <property type="evidence" value="ECO:0007669"/>
    <property type="project" value="InterPro"/>
</dbReference>
<gene>
    <name evidence="5" type="ORF">GCM10011374_05030</name>
</gene>
<name>A0A917LNJ5_9MICC</name>
<dbReference type="RefSeq" id="WP_188534264.1">
    <property type="nucleotide sequence ID" value="NZ_BMEQ01000002.1"/>
</dbReference>
<dbReference type="EMBL" id="BMEQ01000002">
    <property type="protein sequence ID" value="GGG45734.1"/>
    <property type="molecule type" value="Genomic_DNA"/>
</dbReference>
<dbReference type="PANTHER" id="PTHR46796">
    <property type="entry name" value="HTH-TYPE TRANSCRIPTIONAL ACTIVATOR RHAS-RELATED"/>
    <property type="match status" value="1"/>
</dbReference>
<keyword evidence="6" id="KW-1185">Reference proteome</keyword>
<evidence type="ECO:0000313" key="6">
    <source>
        <dbReference type="Proteomes" id="UP000638848"/>
    </source>
</evidence>
<evidence type="ECO:0000256" key="2">
    <source>
        <dbReference type="ARBA" id="ARBA00023125"/>
    </source>
</evidence>
<evidence type="ECO:0000256" key="1">
    <source>
        <dbReference type="ARBA" id="ARBA00023015"/>
    </source>
</evidence>
<dbReference type="GO" id="GO:0003700">
    <property type="term" value="F:DNA-binding transcription factor activity"/>
    <property type="evidence" value="ECO:0007669"/>
    <property type="project" value="InterPro"/>
</dbReference>
<dbReference type="SMART" id="SM00342">
    <property type="entry name" value="HTH_ARAC"/>
    <property type="match status" value="1"/>
</dbReference>
<evidence type="ECO:0000259" key="4">
    <source>
        <dbReference type="PROSITE" id="PS01124"/>
    </source>
</evidence>
<keyword evidence="1" id="KW-0805">Transcription regulation</keyword>
<dbReference type="Proteomes" id="UP000638848">
    <property type="component" value="Unassembled WGS sequence"/>
</dbReference>
<reference evidence="5" key="2">
    <citation type="submission" date="2020-09" db="EMBL/GenBank/DDBJ databases">
        <authorList>
            <person name="Sun Q."/>
            <person name="Zhou Y."/>
        </authorList>
    </citation>
    <scope>NUCLEOTIDE SEQUENCE</scope>
    <source>
        <strain evidence="5">CGMCC 1.12187</strain>
    </source>
</reference>
<evidence type="ECO:0000313" key="5">
    <source>
        <dbReference type="EMBL" id="GGG45734.1"/>
    </source>
</evidence>
<dbReference type="PROSITE" id="PS01124">
    <property type="entry name" value="HTH_ARAC_FAMILY_2"/>
    <property type="match status" value="1"/>
</dbReference>
<evidence type="ECO:0000256" key="3">
    <source>
        <dbReference type="ARBA" id="ARBA00023163"/>
    </source>
</evidence>
<dbReference type="SUPFAM" id="SSF46689">
    <property type="entry name" value="Homeodomain-like"/>
    <property type="match status" value="2"/>
</dbReference>
<dbReference type="InterPro" id="IPR018060">
    <property type="entry name" value="HTH_AraC"/>
</dbReference>
<comment type="caution">
    <text evidence="5">The sequence shown here is derived from an EMBL/GenBank/DDBJ whole genome shotgun (WGS) entry which is preliminary data.</text>
</comment>
<proteinExistence type="predicted"/>
<dbReference type="InterPro" id="IPR050204">
    <property type="entry name" value="AraC_XylS_family_regulators"/>
</dbReference>
<dbReference type="Gene3D" id="1.10.10.60">
    <property type="entry name" value="Homeodomain-like"/>
    <property type="match status" value="1"/>
</dbReference>
<dbReference type="Pfam" id="PF12833">
    <property type="entry name" value="HTH_18"/>
    <property type="match status" value="1"/>
</dbReference>
<dbReference type="AlphaFoldDB" id="A0A917LNJ5"/>
<dbReference type="PANTHER" id="PTHR46796:SF12">
    <property type="entry name" value="HTH-TYPE DNA-BINDING TRANSCRIPTIONAL ACTIVATOR EUTR"/>
    <property type="match status" value="1"/>
</dbReference>
<feature type="domain" description="HTH araC/xylS-type" evidence="4">
    <location>
        <begin position="212"/>
        <end position="314"/>
    </location>
</feature>
<keyword evidence="2" id="KW-0238">DNA-binding</keyword>
<accession>A0A917LNJ5</accession>